<accession>A0A540VQA1</accession>
<sequence>MTDQKNALPIGTVLDNRYRIEAVLGAGGFGMVYKAVHTRLDKVCAIKEYLPQEVAVREGTTVHPLSTNARADYEDGLARFLREAKQLVQFSGHRNIVTCNDFIEANGTAYLVMDFEEGMTLSALLARREDQGRPLEQDEILRLLRPLLEGLAYVHGQDVLHRDIKPGNIFIRRSDEQPVLLDFGAAKEEFSQKSKSQAAHTPGYAATEQVESAGNLGPWTDIYAVGGILYRALTGNPPPDVQDRLSATVRGRPDPLALDNVATGDRFSPGYVDLIRACMTVNEEDRIQSVADLLTRIDDLERAPMDASSATQSSSEQASSKREPVSVPDVIQPGESETTNSSVPPSVRKSRKPLWIAAAVLLVLVVGAGALAWPTYQEYQEYQRQALIAATEAALRADSLDEAEALLDELVERGDVDQSKTEALNDALVNRREQVEAEQRRQAAIDALIDDTETALASGALEEAEEFLDELAGHDADRPEITALTNALTEERQRRAEAAAQRQRQMAIENRIASTEAALAAGALNEAETLLDELGDLAVDDTTMAELREELANERERKAAREAERREEERRQQALSEAEAASLAKRYYDRRSEWAGQYIMGTVTNIRLVRQTSDRVRAHIRYRYECTIHECSGTQDTGYDQRQFDYQRGSNGWRIVDMGDYMSGSP</sequence>
<feature type="transmembrane region" description="Helical" evidence="7">
    <location>
        <begin position="354"/>
        <end position="376"/>
    </location>
</feature>
<dbReference type="InterPro" id="IPR017441">
    <property type="entry name" value="Protein_kinase_ATP_BS"/>
</dbReference>
<evidence type="ECO:0000313" key="9">
    <source>
        <dbReference type="EMBL" id="TQE98323.1"/>
    </source>
</evidence>
<evidence type="ECO:0000256" key="2">
    <source>
        <dbReference type="ARBA" id="ARBA00022741"/>
    </source>
</evidence>
<evidence type="ECO:0000256" key="6">
    <source>
        <dbReference type="SAM" id="MobiDB-lite"/>
    </source>
</evidence>
<evidence type="ECO:0000256" key="1">
    <source>
        <dbReference type="ARBA" id="ARBA00022679"/>
    </source>
</evidence>
<keyword evidence="7" id="KW-1133">Transmembrane helix</keyword>
<dbReference type="PROSITE" id="PS00107">
    <property type="entry name" value="PROTEIN_KINASE_ATP"/>
    <property type="match status" value="1"/>
</dbReference>
<evidence type="ECO:0000256" key="4">
    <source>
        <dbReference type="ARBA" id="ARBA00022840"/>
    </source>
</evidence>
<reference evidence="9 10" key="1">
    <citation type="submission" date="2019-06" db="EMBL/GenBank/DDBJ databases">
        <title>Metagenome assembled Genome of Spiribacter salinus SL48-SHIP from the microbial mat of Salt Lake 48 (Novosibirsk region, Russia).</title>
        <authorList>
            <person name="Shipova A."/>
            <person name="Rozanov A.S."/>
            <person name="Bryanskaya A.V."/>
            <person name="Peltek S.E."/>
        </authorList>
    </citation>
    <scope>NUCLEOTIDE SEQUENCE [LARGE SCALE GENOMIC DNA]</scope>
    <source>
        <strain evidence="9">SL48-SHIP-2</strain>
    </source>
</reference>
<dbReference type="CDD" id="cd14014">
    <property type="entry name" value="STKc_PknB_like"/>
    <property type="match status" value="1"/>
</dbReference>
<feature type="region of interest" description="Disordered" evidence="6">
    <location>
        <begin position="553"/>
        <end position="573"/>
    </location>
</feature>
<dbReference type="EMBL" id="VIFK01000225">
    <property type="protein sequence ID" value="TQE98323.1"/>
    <property type="molecule type" value="Genomic_DNA"/>
</dbReference>
<dbReference type="GO" id="GO:0004674">
    <property type="term" value="F:protein serine/threonine kinase activity"/>
    <property type="evidence" value="ECO:0007669"/>
    <property type="project" value="TreeGrafter"/>
</dbReference>
<keyword evidence="2 5" id="KW-0547">Nucleotide-binding</keyword>
<dbReference type="Proteomes" id="UP000315400">
    <property type="component" value="Unassembled WGS sequence"/>
</dbReference>
<dbReference type="InterPro" id="IPR000719">
    <property type="entry name" value="Prot_kinase_dom"/>
</dbReference>
<keyword evidence="4 5" id="KW-0067">ATP-binding</keyword>
<comment type="caution">
    <text evidence="9">The sequence shown here is derived from an EMBL/GenBank/DDBJ whole genome shotgun (WGS) entry which is preliminary data.</text>
</comment>
<organism evidence="9 10">
    <name type="scientific">Spiribacter salinus</name>
    <dbReference type="NCBI Taxonomy" id="1335746"/>
    <lineage>
        <taxon>Bacteria</taxon>
        <taxon>Pseudomonadati</taxon>
        <taxon>Pseudomonadota</taxon>
        <taxon>Gammaproteobacteria</taxon>
        <taxon>Chromatiales</taxon>
        <taxon>Ectothiorhodospiraceae</taxon>
        <taxon>Spiribacter</taxon>
    </lineage>
</organism>
<dbReference type="Pfam" id="PF00069">
    <property type="entry name" value="Pkinase"/>
    <property type="match status" value="1"/>
</dbReference>
<evidence type="ECO:0000256" key="3">
    <source>
        <dbReference type="ARBA" id="ARBA00022777"/>
    </source>
</evidence>
<proteinExistence type="predicted"/>
<dbReference type="SUPFAM" id="SSF56112">
    <property type="entry name" value="Protein kinase-like (PK-like)"/>
    <property type="match status" value="1"/>
</dbReference>
<feature type="region of interest" description="Disordered" evidence="6">
    <location>
        <begin position="304"/>
        <end position="347"/>
    </location>
</feature>
<dbReference type="PROSITE" id="PS00108">
    <property type="entry name" value="PROTEIN_KINASE_ST"/>
    <property type="match status" value="1"/>
</dbReference>
<protein>
    <submittedName>
        <fullName evidence="9">Protein kinase</fullName>
    </submittedName>
</protein>
<dbReference type="InterPro" id="IPR011009">
    <property type="entry name" value="Kinase-like_dom_sf"/>
</dbReference>
<dbReference type="PANTHER" id="PTHR43289">
    <property type="entry name" value="MITOGEN-ACTIVATED PROTEIN KINASE KINASE KINASE 20-RELATED"/>
    <property type="match status" value="1"/>
</dbReference>
<keyword evidence="7" id="KW-0812">Transmembrane</keyword>
<feature type="binding site" evidence="5">
    <location>
        <position position="47"/>
    </location>
    <ligand>
        <name>ATP</name>
        <dbReference type="ChEBI" id="CHEBI:30616"/>
    </ligand>
</feature>
<keyword evidence="7" id="KW-0472">Membrane</keyword>
<dbReference type="PANTHER" id="PTHR43289:SF34">
    <property type="entry name" value="SERINE_THREONINE-PROTEIN KINASE YBDM-RELATED"/>
    <property type="match status" value="1"/>
</dbReference>
<evidence type="ECO:0000259" key="8">
    <source>
        <dbReference type="PROSITE" id="PS50011"/>
    </source>
</evidence>
<dbReference type="GO" id="GO:0005524">
    <property type="term" value="F:ATP binding"/>
    <property type="evidence" value="ECO:0007669"/>
    <property type="project" value="UniProtKB-UniRule"/>
</dbReference>
<dbReference type="PROSITE" id="PS50011">
    <property type="entry name" value="PROTEIN_KINASE_DOM"/>
    <property type="match status" value="1"/>
</dbReference>
<feature type="compositionally biased region" description="Basic and acidic residues" evidence="6">
    <location>
        <begin position="553"/>
        <end position="572"/>
    </location>
</feature>
<evidence type="ECO:0000313" key="10">
    <source>
        <dbReference type="Proteomes" id="UP000315400"/>
    </source>
</evidence>
<keyword evidence="1" id="KW-0808">Transferase</keyword>
<keyword evidence="3 9" id="KW-0418">Kinase</keyword>
<evidence type="ECO:0000256" key="7">
    <source>
        <dbReference type="SAM" id="Phobius"/>
    </source>
</evidence>
<name>A0A540VQA1_9GAMM</name>
<feature type="compositionally biased region" description="Low complexity" evidence="6">
    <location>
        <begin position="307"/>
        <end position="318"/>
    </location>
</feature>
<evidence type="ECO:0000256" key="5">
    <source>
        <dbReference type="PROSITE-ProRule" id="PRU10141"/>
    </source>
</evidence>
<dbReference type="Gene3D" id="1.10.510.10">
    <property type="entry name" value="Transferase(Phosphotransferase) domain 1"/>
    <property type="match status" value="1"/>
</dbReference>
<feature type="domain" description="Protein kinase" evidence="8">
    <location>
        <begin position="18"/>
        <end position="300"/>
    </location>
</feature>
<dbReference type="SMART" id="SM00220">
    <property type="entry name" value="S_TKc"/>
    <property type="match status" value="1"/>
</dbReference>
<dbReference type="AlphaFoldDB" id="A0A540VQA1"/>
<feature type="compositionally biased region" description="Polar residues" evidence="6">
    <location>
        <begin position="335"/>
        <end position="344"/>
    </location>
</feature>
<gene>
    <name evidence="9" type="ORF">FKY71_14450</name>
</gene>
<dbReference type="InterPro" id="IPR008271">
    <property type="entry name" value="Ser/Thr_kinase_AS"/>
</dbReference>
<dbReference type="Gene3D" id="3.30.200.20">
    <property type="entry name" value="Phosphorylase Kinase, domain 1"/>
    <property type="match status" value="1"/>
</dbReference>